<keyword evidence="2" id="KW-1185">Reference proteome</keyword>
<sequence>MKLFVIIIAVLISMMSTKIAAENDDSLPIPSSDQVKLFEKLITCAIKANAEFESLDEDKKEEIIKTCHSSIDN</sequence>
<organism evidence="2 3">
    <name type="scientific">Parastrongyloides trichosuri</name>
    <name type="common">Possum-specific nematode worm</name>
    <dbReference type="NCBI Taxonomy" id="131310"/>
    <lineage>
        <taxon>Eukaryota</taxon>
        <taxon>Metazoa</taxon>
        <taxon>Ecdysozoa</taxon>
        <taxon>Nematoda</taxon>
        <taxon>Chromadorea</taxon>
        <taxon>Rhabditida</taxon>
        <taxon>Tylenchina</taxon>
        <taxon>Panagrolaimomorpha</taxon>
        <taxon>Strongyloidoidea</taxon>
        <taxon>Strongyloididae</taxon>
        <taxon>Parastrongyloides</taxon>
    </lineage>
</organism>
<protein>
    <submittedName>
        <fullName evidence="3">Secreted protein</fullName>
    </submittedName>
</protein>
<feature type="signal peptide" evidence="1">
    <location>
        <begin position="1"/>
        <end position="21"/>
    </location>
</feature>
<evidence type="ECO:0000313" key="2">
    <source>
        <dbReference type="Proteomes" id="UP000038045"/>
    </source>
</evidence>
<proteinExistence type="predicted"/>
<evidence type="ECO:0000256" key="1">
    <source>
        <dbReference type="SAM" id="SignalP"/>
    </source>
</evidence>
<evidence type="ECO:0000313" key="3">
    <source>
        <dbReference type="WBParaSite" id="PTRK_0001077500.1"/>
    </source>
</evidence>
<dbReference type="WBParaSite" id="PTRK_0001077500.1">
    <property type="protein sequence ID" value="PTRK_0001077500.1"/>
    <property type="gene ID" value="PTRK_0001077500"/>
</dbReference>
<dbReference type="AlphaFoldDB" id="A0A0N4ZQH8"/>
<feature type="chain" id="PRO_5005892074" evidence="1">
    <location>
        <begin position="22"/>
        <end position="73"/>
    </location>
</feature>
<accession>A0A0N4ZQH8</accession>
<keyword evidence="1" id="KW-0732">Signal</keyword>
<dbReference type="Proteomes" id="UP000038045">
    <property type="component" value="Unplaced"/>
</dbReference>
<reference evidence="3" key="1">
    <citation type="submission" date="2017-02" db="UniProtKB">
        <authorList>
            <consortium name="WormBaseParasite"/>
        </authorList>
    </citation>
    <scope>IDENTIFICATION</scope>
</reference>
<name>A0A0N4ZQH8_PARTI</name>